<reference evidence="1 2" key="1">
    <citation type="submission" date="2016-02" db="EMBL/GenBank/DDBJ databases">
        <title>Genome analysis of coral dinoflagellate symbionts highlights evolutionary adaptations to a symbiotic lifestyle.</title>
        <authorList>
            <person name="Aranda M."/>
            <person name="Li Y."/>
            <person name="Liew Y.J."/>
            <person name="Baumgarten S."/>
            <person name="Simakov O."/>
            <person name="Wilson M."/>
            <person name="Piel J."/>
            <person name="Ashoor H."/>
            <person name="Bougouffa S."/>
            <person name="Bajic V.B."/>
            <person name="Ryu T."/>
            <person name="Ravasi T."/>
            <person name="Bayer T."/>
            <person name="Micklem G."/>
            <person name="Kim H."/>
            <person name="Bhak J."/>
            <person name="Lajeunesse T.C."/>
            <person name="Voolstra C.R."/>
        </authorList>
    </citation>
    <scope>NUCLEOTIDE SEQUENCE [LARGE SCALE GENOMIC DNA]</scope>
    <source>
        <strain evidence="1 2">CCMP2467</strain>
    </source>
</reference>
<evidence type="ECO:0000313" key="1">
    <source>
        <dbReference type="EMBL" id="OLP88010.1"/>
    </source>
</evidence>
<dbReference type="Proteomes" id="UP000186817">
    <property type="component" value="Unassembled WGS sequence"/>
</dbReference>
<keyword evidence="2" id="KW-1185">Reference proteome</keyword>
<evidence type="ECO:0000313" key="2">
    <source>
        <dbReference type="Proteomes" id="UP000186817"/>
    </source>
</evidence>
<gene>
    <name evidence="1" type="ORF">AK812_SmicGene30682</name>
</gene>
<dbReference type="EMBL" id="LSRX01000831">
    <property type="protein sequence ID" value="OLP88010.1"/>
    <property type="molecule type" value="Genomic_DNA"/>
</dbReference>
<dbReference type="OrthoDB" id="408690at2759"/>
<proteinExistence type="predicted"/>
<sequence length="341" mass="37831">MSVVLAIVLHIQLRHLQDLDTYVLFADLKQAYDTKVKRLAIHLLSQMPTRPTHAEVTRAVDAGLGEFADWARVLTNQTGRATHGLRGALAVAQFGWLQRLSTKALSKTAMYMAQISLLPADHPVVRMLIVVKNMPDGTWWHAAKTTLANHSFDCPSLIESETAPPKMLEVARHDKAVRRNVLRRYKLTVVRPRALARDDREFDVAAQKHLLGFQLTVQHVFPIRVCLAWGGADAHLATSDWECLRWWAVVRMTACCPCQMCGGTSSVDLLGECPLCALSPCLSRNERLFNSCLGSLMSRQIDAQIYFAVLFHTSLGPALDLARAKYVAAAVRLALSLGETA</sequence>
<name>A0A1Q9CYN5_SYMMI</name>
<organism evidence="1 2">
    <name type="scientific">Symbiodinium microadriaticum</name>
    <name type="common">Dinoflagellate</name>
    <name type="synonym">Zooxanthella microadriatica</name>
    <dbReference type="NCBI Taxonomy" id="2951"/>
    <lineage>
        <taxon>Eukaryota</taxon>
        <taxon>Sar</taxon>
        <taxon>Alveolata</taxon>
        <taxon>Dinophyceae</taxon>
        <taxon>Suessiales</taxon>
        <taxon>Symbiodiniaceae</taxon>
        <taxon>Symbiodinium</taxon>
    </lineage>
</organism>
<protein>
    <submittedName>
        <fullName evidence="1">Uncharacterized protein</fullName>
    </submittedName>
</protein>
<accession>A0A1Q9CYN5</accession>
<dbReference type="AlphaFoldDB" id="A0A1Q9CYN5"/>
<comment type="caution">
    <text evidence="1">The sequence shown here is derived from an EMBL/GenBank/DDBJ whole genome shotgun (WGS) entry which is preliminary data.</text>
</comment>